<evidence type="ECO:0000256" key="2">
    <source>
        <dbReference type="ARBA" id="ARBA00022722"/>
    </source>
</evidence>
<dbReference type="EMBL" id="JAHVHU010000010">
    <property type="protein sequence ID" value="MBY5958855.1"/>
    <property type="molecule type" value="Genomic_DNA"/>
</dbReference>
<evidence type="ECO:0000256" key="3">
    <source>
        <dbReference type="ARBA" id="ARBA00022801"/>
    </source>
</evidence>
<dbReference type="NCBIfam" id="TIGR00237">
    <property type="entry name" value="xseA"/>
    <property type="match status" value="1"/>
</dbReference>
<dbReference type="GO" id="GO:0003676">
    <property type="term" value="F:nucleic acid binding"/>
    <property type="evidence" value="ECO:0007669"/>
    <property type="project" value="InterPro"/>
</dbReference>
<dbReference type="InterPro" id="IPR025824">
    <property type="entry name" value="OB-fold_nuc-bd_dom"/>
</dbReference>
<dbReference type="RefSeq" id="WP_222580390.1">
    <property type="nucleotide sequence ID" value="NZ_JAHVHU010000010.1"/>
</dbReference>
<dbReference type="GO" id="GO:0006308">
    <property type="term" value="P:DNA catabolic process"/>
    <property type="evidence" value="ECO:0007669"/>
    <property type="project" value="UniProtKB-UniRule"/>
</dbReference>
<organism evidence="8 9">
    <name type="scientific">Membranihabitans marinus</name>
    <dbReference type="NCBI Taxonomy" id="1227546"/>
    <lineage>
        <taxon>Bacteria</taxon>
        <taxon>Pseudomonadati</taxon>
        <taxon>Bacteroidota</taxon>
        <taxon>Saprospiria</taxon>
        <taxon>Saprospirales</taxon>
        <taxon>Saprospiraceae</taxon>
        <taxon>Membranihabitans</taxon>
    </lineage>
</organism>
<evidence type="ECO:0000256" key="5">
    <source>
        <dbReference type="RuleBase" id="RU004355"/>
    </source>
</evidence>
<sequence length="411" mass="47516">MKHLTLFELHQFIQRVFYLNFEESVWIEAEIAEGREHNGHVYLTLVDKDPNGQIRAKASCSLWRNKVTQLRRTLGHLYPQVVKAGNKVKVKCSVEFHPRYGYSLHADDFDPAYTEGFLFLEKKKTIERLKKEGIFDLNKALSLPLVVNRIAVISSPTAAGYQDFMHQLTDNPYEYTYSTELFASAMQGDKVQDQFVAALNHIIQRKEEFDVIVVVRGGGASIDLSDFDDYKVAAAIAQSPLPVLAGIGHERDTSVVDMVAFARVKTPTAAAEMLIDINFQYENNIREIHRKLQEIVTRKVQVLKQDLMYTKQTMTHLAKSHLRNEMFLLEKLRHSLYHVTNDVIQKELFFLHEMNIWITQNNPIHIMQKGYAMVYQKHHRIMNLNAIDKEQPVLLIMDQQNITINEKSETT</sequence>
<dbReference type="PANTHER" id="PTHR30008:SF0">
    <property type="entry name" value="EXODEOXYRIBONUCLEASE 7 LARGE SUBUNIT"/>
    <property type="match status" value="1"/>
</dbReference>
<feature type="domain" description="Exonuclease VII large subunit C-terminal" evidence="6">
    <location>
        <begin position="134"/>
        <end position="346"/>
    </location>
</feature>
<comment type="caution">
    <text evidence="8">The sequence shown here is derived from an EMBL/GenBank/DDBJ whole genome shotgun (WGS) entry which is preliminary data.</text>
</comment>
<evidence type="ECO:0000313" key="8">
    <source>
        <dbReference type="EMBL" id="MBY5958855.1"/>
    </source>
</evidence>
<accession>A0A953HV53</accession>
<dbReference type="GO" id="GO:0005737">
    <property type="term" value="C:cytoplasm"/>
    <property type="evidence" value="ECO:0007669"/>
    <property type="project" value="UniProtKB-SubCell"/>
</dbReference>
<keyword evidence="4 5" id="KW-0269">Exonuclease</keyword>
<keyword evidence="3 5" id="KW-0378">Hydrolase</keyword>
<dbReference type="PANTHER" id="PTHR30008">
    <property type="entry name" value="EXODEOXYRIBONUCLEASE 7 LARGE SUBUNIT"/>
    <property type="match status" value="1"/>
</dbReference>
<evidence type="ECO:0000256" key="1">
    <source>
        <dbReference type="ARBA" id="ARBA00022490"/>
    </source>
</evidence>
<evidence type="ECO:0000256" key="4">
    <source>
        <dbReference type="ARBA" id="ARBA00022839"/>
    </source>
</evidence>
<dbReference type="GO" id="GO:0009318">
    <property type="term" value="C:exodeoxyribonuclease VII complex"/>
    <property type="evidence" value="ECO:0007669"/>
    <property type="project" value="UniProtKB-UniRule"/>
</dbReference>
<gene>
    <name evidence="8" type="primary">xseA</name>
    <name evidence="8" type="ORF">KUV50_11955</name>
</gene>
<comment type="similarity">
    <text evidence="5">Belongs to the XseA family.</text>
</comment>
<evidence type="ECO:0000313" key="9">
    <source>
        <dbReference type="Proteomes" id="UP000753961"/>
    </source>
</evidence>
<protein>
    <recommendedName>
        <fullName evidence="5">Exodeoxyribonuclease 7 large subunit</fullName>
        <ecNumber evidence="5">3.1.11.6</ecNumber>
    </recommendedName>
</protein>
<dbReference type="EC" id="3.1.11.6" evidence="5"/>
<name>A0A953HV53_9BACT</name>
<keyword evidence="2 5" id="KW-0540">Nuclease</keyword>
<feature type="domain" description="OB-fold nucleic acid binding" evidence="7">
    <location>
        <begin position="5"/>
        <end position="108"/>
    </location>
</feature>
<dbReference type="InterPro" id="IPR020579">
    <property type="entry name" value="Exonuc_VII_lsu_C"/>
</dbReference>
<dbReference type="InterPro" id="IPR003753">
    <property type="entry name" value="Exonuc_VII_L"/>
</dbReference>
<evidence type="ECO:0000259" key="6">
    <source>
        <dbReference type="Pfam" id="PF02601"/>
    </source>
</evidence>
<evidence type="ECO:0000259" key="7">
    <source>
        <dbReference type="Pfam" id="PF13742"/>
    </source>
</evidence>
<comment type="subcellular location">
    <subcellularLocation>
        <location evidence="5">Cytoplasm</location>
    </subcellularLocation>
</comment>
<dbReference type="GO" id="GO:0008855">
    <property type="term" value="F:exodeoxyribonuclease VII activity"/>
    <property type="evidence" value="ECO:0007669"/>
    <property type="project" value="UniProtKB-UniRule"/>
</dbReference>
<dbReference type="Proteomes" id="UP000753961">
    <property type="component" value="Unassembled WGS sequence"/>
</dbReference>
<reference evidence="8" key="1">
    <citation type="submission" date="2021-06" db="EMBL/GenBank/DDBJ databases">
        <title>44 bacteria genomes isolated from Dapeng, Shenzhen.</title>
        <authorList>
            <person name="Zheng W."/>
            <person name="Yu S."/>
            <person name="Huang Y."/>
        </authorList>
    </citation>
    <scope>NUCLEOTIDE SEQUENCE</scope>
    <source>
        <strain evidence="8">DP5N28-2</strain>
    </source>
</reference>
<keyword evidence="9" id="KW-1185">Reference proteome</keyword>
<keyword evidence="1" id="KW-0963">Cytoplasm</keyword>
<dbReference type="CDD" id="cd04489">
    <property type="entry name" value="ExoVII_LU_OBF"/>
    <property type="match status" value="1"/>
</dbReference>
<proteinExistence type="inferred from homology"/>
<comment type="catalytic activity">
    <reaction evidence="5">
        <text>Exonucleolytic cleavage in either 5'- to 3'- or 3'- to 5'-direction to yield nucleoside 5'-phosphates.</text>
        <dbReference type="EC" id="3.1.11.6"/>
    </reaction>
</comment>
<dbReference type="Pfam" id="PF02601">
    <property type="entry name" value="Exonuc_VII_L"/>
    <property type="match status" value="1"/>
</dbReference>
<dbReference type="Pfam" id="PF13742">
    <property type="entry name" value="tRNA_anti_2"/>
    <property type="match status" value="1"/>
</dbReference>
<dbReference type="AlphaFoldDB" id="A0A953HV53"/>